<accession>A0ABW7QEI1</accession>
<evidence type="ECO:0000313" key="4">
    <source>
        <dbReference type="Proteomes" id="UP001610861"/>
    </source>
</evidence>
<evidence type="ECO:0000256" key="1">
    <source>
        <dbReference type="SAM" id="MobiDB-lite"/>
    </source>
</evidence>
<keyword evidence="4" id="KW-1185">Reference proteome</keyword>
<feature type="domain" description="Bulb-type lectin" evidence="2">
    <location>
        <begin position="2"/>
        <end position="110"/>
    </location>
</feature>
<dbReference type="InterPro" id="IPR028994">
    <property type="entry name" value="Integrin_alpha_N"/>
</dbReference>
<dbReference type="SMART" id="SM00108">
    <property type="entry name" value="B_lectin"/>
    <property type="match status" value="1"/>
</dbReference>
<dbReference type="CDD" id="cd00028">
    <property type="entry name" value="B_lectin"/>
    <property type="match status" value="1"/>
</dbReference>
<sequence>MVQQLNPFDDLHAIGQLESANHKSTFVMQGDGNLVLYRGGKARWASGTAGRSVAQAVMQGDGNFVLYGPGGVYVWDSGTDGHPGAFLIVQDDGNVVIYDPAGVPLWASNTSITMRSVPGFLPSTSAFHFANSFPAVPHGTITLLGNSIPIGDASQGLCGGMAFAVRDYFDAKVPIPSTTTPPSSGAVFDHIVMRLYDSFNLLLPPPPPPAPPIVPIVTPIPPFGPGPLTYWWLMDPALPDHETVASNINLAPRGRAWVAVVDSWPQIRADIDGNRLSPIALIEVKSHDPLQMGKNHQVLAYGYELDGSDLAIRVYDPNFPDDDSVTLSLSIADPQHTTPITHSGGTTVFCFFHQVYTPPLRPVPSPPAPPPAPAPQEEQQGELTYDPSGSVIVLERGRDIALVRQTPGWGSIPVAFANGGGTWNITNGAAGPDFIPSWANQPGVRLVPGDFNGNGLTDIALVRQTPGWGSIPIAFANGDGTWNITNGAAGPDFIPSWANQPGVRLVP</sequence>
<organism evidence="3 4">
    <name type="scientific">Microbacterium alkaliflavum</name>
    <dbReference type="NCBI Taxonomy" id="3248839"/>
    <lineage>
        <taxon>Bacteria</taxon>
        <taxon>Bacillati</taxon>
        <taxon>Actinomycetota</taxon>
        <taxon>Actinomycetes</taxon>
        <taxon>Micrococcales</taxon>
        <taxon>Microbacteriaceae</taxon>
        <taxon>Microbacterium</taxon>
    </lineage>
</organism>
<dbReference type="SUPFAM" id="SSF51110">
    <property type="entry name" value="alpha-D-mannose-specific plant lectins"/>
    <property type="match status" value="1"/>
</dbReference>
<feature type="region of interest" description="Disordered" evidence="1">
    <location>
        <begin position="361"/>
        <end position="387"/>
    </location>
</feature>
<reference evidence="3 4" key="1">
    <citation type="submission" date="2024-09" db="EMBL/GenBank/DDBJ databases">
        <authorList>
            <person name="Pan X."/>
        </authorList>
    </citation>
    <scope>NUCLEOTIDE SEQUENCE [LARGE SCALE GENOMIC DNA]</scope>
    <source>
        <strain evidence="3 4">B2969</strain>
    </source>
</reference>
<protein>
    <recommendedName>
        <fullName evidence="2">Bulb-type lectin domain-containing protein</fullName>
    </recommendedName>
</protein>
<name>A0ABW7QEI1_9MICO</name>
<evidence type="ECO:0000259" key="2">
    <source>
        <dbReference type="PROSITE" id="PS50927"/>
    </source>
</evidence>
<evidence type="ECO:0000313" key="3">
    <source>
        <dbReference type="EMBL" id="MFH8253249.1"/>
    </source>
</evidence>
<gene>
    <name evidence="3" type="ORF">ACH3VR_22980</name>
</gene>
<dbReference type="SUPFAM" id="SSF69318">
    <property type="entry name" value="Integrin alpha N-terminal domain"/>
    <property type="match status" value="1"/>
</dbReference>
<comment type="caution">
    <text evidence="3">The sequence shown here is derived from an EMBL/GenBank/DDBJ whole genome shotgun (WGS) entry which is preliminary data.</text>
</comment>
<dbReference type="InterPro" id="IPR001480">
    <property type="entry name" value="Bulb-type_lectin_dom"/>
</dbReference>
<dbReference type="EMBL" id="JBIQWL010000019">
    <property type="protein sequence ID" value="MFH8253249.1"/>
    <property type="molecule type" value="Genomic_DNA"/>
</dbReference>
<feature type="compositionally biased region" description="Pro residues" evidence="1">
    <location>
        <begin position="361"/>
        <end position="374"/>
    </location>
</feature>
<dbReference type="InterPro" id="IPR036426">
    <property type="entry name" value="Bulb-type_lectin_dom_sf"/>
</dbReference>
<dbReference type="Proteomes" id="UP001610861">
    <property type="component" value="Unassembled WGS sequence"/>
</dbReference>
<feature type="non-terminal residue" evidence="3">
    <location>
        <position position="507"/>
    </location>
</feature>
<proteinExistence type="predicted"/>
<dbReference type="Gene3D" id="2.90.10.10">
    <property type="entry name" value="Bulb-type lectin domain"/>
    <property type="match status" value="2"/>
</dbReference>
<dbReference type="PROSITE" id="PS50927">
    <property type="entry name" value="BULB_LECTIN"/>
    <property type="match status" value="1"/>
</dbReference>